<evidence type="ECO:0000256" key="1">
    <source>
        <dbReference type="SAM" id="MobiDB-lite"/>
    </source>
</evidence>
<keyword evidence="2" id="KW-0812">Transmembrane</keyword>
<keyword evidence="2" id="KW-0472">Membrane</keyword>
<feature type="transmembrane region" description="Helical" evidence="2">
    <location>
        <begin position="150"/>
        <end position="178"/>
    </location>
</feature>
<dbReference type="AlphaFoldDB" id="A0A6A5QK37"/>
<organism evidence="3 4">
    <name type="scientific">Ampelomyces quisqualis</name>
    <name type="common">Powdery mildew agent</name>
    <dbReference type="NCBI Taxonomy" id="50730"/>
    <lineage>
        <taxon>Eukaryota</taxon>
        <taxon>Fungi</taxon>
        <taxon>Dikarya</taxon>
        <taxon>Ascomycota</taxon>
        <taxon>Pezizomycotina</taxon>
        <taxon>Dothideomycetes</taxon>
        <taxon>Pleosporomycetidae</taxon>
        <taxon>Pleosporales</taxon>
        <taxon>Pleosporineae</taxon>
        <taxon>Phaeosphaeriaceae</taxon>
        <taxon>Ampelomyces</taxon>
    </lineage>
</organism>
<feature type="transmembrane region" description="Helical" evidence="2">
    <location>
        <begin position="106"/>
        <end position="130"/>
    </location>
</feature>
<protein>
    <recommendedName>
        <fullName evidence="5">Transmembrane protein</fullName>
    </recommendedName>
</protein>
<feature type="transmembrane region" description="Helical" evidence="2">
    <location>
        <begin position="72"/>
        <end position="94"/>
    </location>
</feature>
<feature type="region of interest" description="Disordered" evidence="1">
    <location>
        <begin position="216"/>
        <end position="258"/>
    </location>
</feature>
<keyword evidence="4" id="KW-1185">Reference proteome</keyword>
<accession>A0A6A5QK37</accession>
<dbReference type="Proteomes" id="UP000800096">
    <property type="component" value="Unassembled WGS sequence"/>
</dbReference>
<evidence type="ECO:0000256" key="2">
    <source>
        <dbReference type="SAM" id="Phobius"/>
    </source>
</evidence>
<evidence type="ECO:0000313" key="3">
    <source>
        <dbReference type="EMBL" id="KAF1915965.1"/>
    </source>
</evidence>
<dbReference type="OrthoDB" id="3779192at2759"/>
<name>A0A6A5QK37_AMPQU</name>
<reference evidence="3" key="1">
    <citation type="journal article" date="2020" name="Stud. Mycol.">
        <title>101 Dothideomycetes genomes: a test case for predicting lifestyles and emergence of pathogens.</title>
        <authorList>
            <person name="Haridas S."/>
            <person name="Albert R."/>
            <person name="Binder M."/>
            <person name="Bloem J."/>
            <person name="Labutti K."/>
            <person name="Salamov A."/>
            <person name="Andreopoulos B."/>
            <person name="Baker S."/>
            <person name="Barry K."/>
            <person name="Bills G."/>
            <person name="Bluhm B."/>
            <person name="Cannon C."/>
            <person name="Castanera R."/>
            <person name="Culley D."/>
            <person name="Daum C."/>
            <person name="Ezra D."/>
            <person name="Gonzalez J."/>
            <person name="Henrissat B."/>
            <person name="Kuo A."/>
            <person name="Liang C."/>
            <person name="Lipzen A."/>
            <person name="Lutzoni F."/>
            <person name="Magnuson J."/>
            <person name="Mondo S."/>
            <person name="Nolan M."/>
            <person name="Ohm R."/>
            <person name="Pangilinan J."/>
            <person name="Park H.-J."/>
            <person name="Ramirez L."/>
            <person name="Alfaro M."/>
            <person name="Sun H."/>
            <person name="Tritt A."/>
            <person name="Yoshinaga Y."/>
            <person name="Zwiers L.-H."/>
            <person name="Turgeon B."/>
            <person name="Goodwin S."/>
            <person name="Spatafora J."/>
            <person name="Crous P."/>
            <person name="Grigoriev I."/>
        </authorList>
    </citation>
    <scope>NUCLEOTIDE SEQUENCE</scope>
    <source>
        <strain evidence="3">HMLAC05119</strain>
    </source>
</reference>
<sequence length="304" mass="33035">MGAGMKVVMGLRFLALSAALAIVGLGVWSKLIMHDVKIRGDAVLRKIQLDELESQQWRAFFVAATNGTTRTWISIAAASIAFVTCLLVVISQCLRRLAMPGCVRVPLELLSTCAMVTAFGCTLSFALSIFDYTRMEINTTNSAELNMFTIILPLSRGLVVTTGAGSFILIATTVAAMLQGCMHASAKESCAFEPTASGLGMGHEYQAIVPLPAGSRPPTIYDPRKPLPKQLDGMPQTEEESNLAEEIAQPKRADSAMSQSIEYSIDMEKEETWPLNLENSEQVRIIRPSRPWSEIKKGSVGHAL</sequence>
<dbReference type="EMBL" id="ML979135">
    <property type="protein sequence ID" value="KAF1915965.1"/>
    <property type="molecule type" value="Genomic_DNA"/>
</dbReference>
<proteinExistence type="predicted"/>
<keyword evidence="2" id="KW-1133">Transmembrane helix</keyword>
<evidence type="ECO:0000313" key="4">
    <source>
        <dbReference type="Proteomes" id="UP000800096"/>
    </source>
</evidence>
<gene>
    <name evidence="3" type="ORF">BDU57DRAFT_448927</name>
</gene>
<evidence type="ECO:0008006" key="5">
    <source>
        <dbReference type="Google" id="ProtNLM"/>
    </source>
</evidence>